<proteinExistence type="predicted"/>
<evidence type="ECO:0000259" key="9">
    <source>
        <dbReference type="PROSITE" id="PS50109"/>
    </source>
</evidence>
<accession>A0A5C5VYS7</accession>
<dbReference type="AlphaFoldDB" id="A0A5C5VYS7"/>
<dbReference type="PROSITE" id="PS50112">
    <property type="entry name" value="PAS"/>
    <property type="match status" value="1"/>
</dbReference>
<dbReference type="GO" id="GO:0004673">
    <property type="term" value="F:protein histidine kinase activity"/>
    <property type="evidence" value="ECO:0007669"/>
    <property type="project" value="UniProtKB-EC"/>
</dbReference>
<feature type="domain" description="Histidine kinase" evidence="9">
    <location>
        <begin position="174"/>
        <end position="430"/>
    </location>
</feature>
<dbReference type="RefSeq" id="WP_146574775.1">
    <property type="nucleotide sequence ID" value="NZ_SJPH01000005.1"/>
</dbReference>
<comment type="catalytic activity">
    <reaction evidence="1">
        <text>ATP + protein L-histidine = ADP + protein N-phospho-L-histidine.</text>
        <dbReference type="EC" id="2.7.13.3"/>
    </reaction>
</comment>
<name>A0A5C5VYS7_9BACT</name>
<evidence type="ECO:0000256" key="6">
    <source>
        <dbReference type="ARBA" id="ARBA00022777"/>
    </source>
</evidence>
<dbReference type="GO" id="GO:0000160">
    <property type="term" value="P:phosphorelay signal transduction system"/>
    <property type="evidence" value="ECO:0007669"/>
    <property type="project" value="UniProtKB-KW"/>
</dbReference>
<keyword evidence="13" id="KW-1185">Reference proteome</keyword>
<dbReference type="InterPro" id="IPR004358">
    <property type="entry name" value="Sig_transdc_His_kin-like_C"/>
</dbReference>
<dbReference type="SUPFAM" id="SSF55785">
    <property type="entry name" value="PYP-like sensor domain (PAS domain)"/>
    <property type="match status" value="1"/>
</dbReference>
<dbReference type="InterPro" id="IPR036890">
    <property type="entry name" value="HATPase_C_sf"/>
</dbReference>
<evidence type="ECO:0000256" key="1">
    <source>
        <dbReference type="ARBA" id="ARBA00000085"/>
    </source>
</evidence>
<keyword evidence="3" id="KW-0597">Phosphoprotein</keyword>
<evidence type="ECO:0000256" key="4">
    <source>
        <dbReference type="ARBA" id="ARBA00022679"/>
    </source>
</evidence>
<dbReference type="Gene3D" id="1.10.287.130">
    <property type="match status" value="1"/>
</dbReference>
<dbReference type="PANTHER" id="PTHR43065:SF50">
    <property type="entry name" value="HISTIDINE KINASE"/>
    <property type="match status" value="1"/>
</dbReference>
<dbReference type="GO" id="GO:0006355">
    <property type="term" value="P:regulation of DNA-templated transcription"/>
    <property type="evidence" value="ECO:0007669"/>
    <property type="project" value="InterPro"/>
</dbReference>
<comment type="caution">
    <text evidence="12">The sequence shown here is derived from an EMBL/GenBank/DDBJ whole genome shotgun (WGS) entry which is preliminary data.</text>
</comment>
<dbReference type="InterPro" id="IPR005467">
    <property type="entry name" value="His_kinase_dom"/>
</dbReference>
<dbReference type="OrthoDB" id="260274at2"/>
<dbReference type="EC" id="2.7.13.3" evidence="2"/>
<dbReference type="InterPro" id="IPR000014">
    <property type="entry name" value="PAS"/>
</dbReference>
<dbReference type="SUPFAM" id="SSF55874">
    <property type="entry name" value="ATPase domain of HSP90 chaperone/DNA topoisomerase II/histidine kinase"/>
    <property type="match status" value="1"/>
</dbReference>
<dbReference type="PRINTS" id="PR00344">
    <property type="entry name" value="BCTRLSENSOR"/>
</dbReference>
<reference evidence="12 13" key="1">
    <citation type="submission" date="2019-02" db="EMBL/GenBank/DDBJ databases">
        <title>Deep-cultivation of Planctomycetes and their phenomic and genomic characterization uncovers novel biology.</title>
        <authorList>
            <person name="Wiegand S."/>
            <person name="Jogler M."/>
            <person name="Boedeker C."/>
            <person name="Pinto D."/>
            <person name="Vollmers J."/>
            <person name="Rivas-Marin E."/>
            <person name="Kohn T."/>
            <person name="Peeters S.H."/>
            <person name="Heuer A."/>
            <person name="Rast P."/>
            <person name="Oberbeckmann S."/>
            <person name="Bunk B."/>
            <person name="Jeske O."/>
            <person name="Meyerdierks A."/>
            <person name="Storesund J.E."/>
            <person name="Kallscheuer N."/>
            <person name="Luecker S."/>
            <person name="Lage O.M."/>
            <person name="Pohl T."/>
            <person name="Merkel B.J."/>
            <person name="Hornburger P."/>
            <person name="Mueller R.-W."/>
            <person name="Bruemmer F."/>
            <person name="Labrenz M."/>
            <person name="Spormann A.M."/>
            <person name="Op Den Camp H."/>
            <person name="Overmann J."/>
            <person name="Amann R."/>
            <person name="Jetten M.S.M."/>
            <person name="Mascher T."/>
            <person name="Medema M.H."/>
            <person name="Devos D.P."/>
            <person name="Kaster A.-K."/>
            <person name="Ovreas L."/>
            <person name="Rohde M."/>
            <person name="Galperin M.Y."/>
            <person name="Jogler C."/>
        </authorList>
    </citation>
    <scope>NUCLEOTIDE SEQUENCE [LARGE SCALE GENOMIC DNA]</scope>
    <source>
        <strain evidence="12 13">Pla111</strain>
    </source>
</reference>
<dbReference type="EMBL" id="SJPH01000005">
    <property type="protein sequence ID" value="TWT42901.1"/>
    <property type="molecule type" value="Genomic_DNA"/>
</dbReference>
<dbReference type="InterPro" id="IPR035965">
    <property type="entry name" value="PAS-like_dom_sf"/>
</dbReference>
<protein>
    <recommendedName>
        <fullName evidence="2">histidine kinase</fullName>
        <ecNumber evidence="2">2.7.13.3</ecNumber>
    </recommendedName>
</protein>
<dbReference type="InterPro" id="IPR013767">
    <property type="entry name" value="PAS_fold"/>
</dbReference>
<dbReference type="InterPro" id="IPR000700">
    <property type="entry name" value="PAS-assoc_C"/>
</dbReference>
<dbReference type="GO" id="GO:0005524">
    <property type="term" value="F:ATP binding"/>
    <property type="evidence" value="ECO:0007669"/>
    <property type="project" value="UniProtKB-KW"/>
</dbReference>
<gene>
    <name evidence="12" type="primary">fixL_1</name>
    <name evidence="12" type="ORF">Pla111_25390</name>
</gene>
<dbReference type="CDD" id="cd00130">
    <property type="entry name" value="PAS"/>
    <property type="match status" value="1"/>
</dbReference>
<dbReference type="PROSITE" id="PS50113">
    <property type="entry name" value="PAC"/>
    <property type="match status" value="1"/>
</dbReference>
<sequence length="431" mass="46212">MTTQVIDHALEAELAELNAELIRLEELDPVPLCDPAGIDWRGVVDTSNDAFLAVDAAGVLIEWNANAESLFGWSRSEVVGRSLEETILPDGVTEGGVGGLRALAVDPRKGKRLEITTRRRDGSDLPAEVSVATMRHGSSFLFNVFVHDISARRELQSQLAHAQKLESIGQLSAGIAHEINTPTQYVGDNTRFVQEAVGDLMGVLAAFESLAAAVRAGVDTSEALASVEQASEAADLEYLKEELGEAIGQSLEGIERVTTIVRAMKEFSHPGTATKTRIDLAAAIRNTITVATNEWKYVAKIETDFDASLPPTPCLPGDFNQVVLNLIVNSAHAIKQLRGASEEKGVISVTTRRENDYAVLTIADDGCGIPPEIVGKVFDPFFTTKEVGVGTGQGLAIARSVIVDKHGGTIHVDTKVGQGTRFTIRLPLDVE</sequence>
<evidence type="ECO:0000313" key="12">
    <source>
        <dbReference type="EMBL" id="TWT42901.1"/>
    </source>
</evidence>
<dbReference type="SMART" id="SM00387">
    <property type="entry name" value="HATPase_c"/>
    <property type="match status" value="1"/>
</dbReference>
<organism evidence="12 13">
    <name type="scientific">Botrimarina hoheduenensis</name>
    <dbReference type="NCBI Taxonomy" id="2528000"/>
    <lineage>
        <taxon>Bacteria</taxon>
        <taxon>Pseudomonadati</taxon>
        <taxon>Planctomycetota</taxon>
        <taxon>Planctomycetia</taxon>
        <taxon>Pirellulales</taxon>
        <taxon>Lacipirellulaceae</taxon>
        <taxon>Botrimarina</taxon>
    </lineage>
</organism>
<evidence type="ECO:0000256" key="8">
    <source>
        <dbReference type="ARBA" id="ARBA00023012"/>
    </source>
</evidence>
<dbReference type="Proteomes" id="UP000318995">
    <property type="component" value="Unassembled WGS sequence"/>
</dbReference>
<keyword evidence="6" id="KW-0418">Kinase</keyword>
<feature type="domain" description="PAC" evidence="11">
    <location>
        <begin position="111"/>
        <end position="161"/>
    </location>
</feature>
<evidence type="ECO:0000256" key="3">
    <source>
        <dbReference type="ARBA" id="ARBA00022553"/>
    </source>
</evidence>
<dbReference type="InterPro" id="IPR003594">
    <property type="entry name" value="HATPase_dom"/>
</dbReference>
<dbReference type="Gene3D" id="3.30.565.10">
    <property type="entry name" value="Histidine kinase-like ATPase, C-terminal domain"/>
    <property type="match status" value="1"/>
</dbReference>
<feature type="domain" description="PAS" evidence="10">
    <location>
        <begin position="43"/>
        <end position="90"/>
    </location>
</feature>
<evidence type="ECO:0000259" key="11">
    <source>
        <dbReference type="PROSITE" id="PS50113"/>
    </source>
</evidence>
<dbReference type="PANTHER" id="PTHR43065">
    <property type="entry name" value="SENSOR HISTIDINE KINASE"/>
    <property type="match status" value="1"/>
</dbReference>
<evidence type="ECO:0000313" key="13">
    <source>
        <dbReference type="Proteomes" id="UP000318995"/>
    </source>
</evidence>
<dbReference type="Pfam" id="PF02518">
    <property type="entry name" value="HATPase_c"/>
    <property type="match status" value="1"/>
</dbReference>
<keyword evidence="8" id="KW-0902">Two-component regulatory system</keyword>
<evidence type="ECO:0000256" key="5">
    <source>
        <dbReference type="ARBA" id="ARBA00022741"/>
    </source>
</evidence>
<dbReference type="Gene3D" id="3.30.450.20">
    <property type="entry name" value="PAS domain"/>
    <property type="match status" value="1"/>
</dbReference>
<keyword evidence="5" id="KW-0547">Nucleotide-binding</keyword>
<evidence type="ECO:0000256" key="7">
    <source>
        <dbReference type="ARBA" id="ARBA00022840"/>
    </source>
</evidence>
<dbReference type="SMART" id="SM00091">
    <property type="entry name" value="PAS"/>
    <property type="match status" value="1"/>
</dbReference>
<keyword evidence="7" id="KW-0067">ATP-binding</keyword>
<dbReference type="PROSITE" id="PS50109">
    <property type="entry name" value="HIS_KIN"/>
    <property type="match status" value="1"/>
</dbReference>
<dbReference type="NCBIfam" id="TIGR00229">
    <property type="entry name" value="sensory_box"/>
    <property type="match status" value="1"/>
</dbReference>
<evidence type="ECO:0000259" key="10">
    <source>
        <dbReference type="PROSITE" id="PS50112"/>
    </source>
</evidence>
<keyword evidence="4 12" id="KW-0808">Transferase</keyword>
<evidence type="ECO:0000256" key="2">
    <source>
        <dbReference type="ARBA" id="ARBA00012438"/>
    </source>
</evidence>
<dbReference type="Pfam" id="PF00989">
    <property type="entry name" value="PAS"/>
    <property type="match status" value="1"/>
</dbReference>